<feature type="compositionally biased region" description="Basic and acidic residues" evidence="1">
    <location>
        <begin position="126"/>
        <end position="136"/>
    </location>
</feature>
<evidence type="ECO:0000256" key="1">
    <source>
        <dbReference type="SAM" id="MobiDB-lite"/>
    </source>
</evidence>
<reference evidence="2 3" key="1">
    <citation type="submission" date="2019-02" db="EMBL/GenBank/DDBJ databases">
        <title>Genome sequencing of the rare red list fungi Antrodiella citrinella (Flaviporus citrinellus).</title>
        <authorList>
            <person name="Buettner E."/>
            <person name="Kellner H."/>
        </authorList>
    </citation>
    <scope>NUCLEOTIDE SEQUENCE [LARGE SCALE GENOMIC DNA]</scope>
    <source>
        <strain evidence="2 3">DSM 108506</strain>
    </source>
</reference>
<keyword evidence="3" id="KW-1185">Reference proteome</keyword>
<dbReference type="AlphaFoldDB" id="A0A4S4MNU1"/>
<accession>A0A4S4MNU1</accession>
<dbReference type="Proteomes" id="UP000308730">
    <property type="component" value="Unassembled WGS sequence"/>
</dbReference>
<comment type="caution">
    <text evidence="2">The sequence shown here is derived from an EMBL/GenBank/DDBJ whole genome shotgun (WGS) entry which is preliminary data.</text>
</comment>
<evidence type="ECO:0000313" key="2">
    <source>
        <dbReference type="EMBL" id="THH26888.1"/>
    </source>
</evidence>
<dbReference type="OrthoDB" id="2940229at2759"/>
<gene>
    <name evidence="2" type="ORF">EUX98_g7300</name>
</gene>
<protein>
    <submittedName>
        <fullName evidence="2">Uncharacterized protein</fullName>
    </submittedName>
</protein>
<feature type="region of interest" description="Disordered" evidence="1">
    <location>
        <begin position="1"/>
        <end position="27"/>
    </location>
</feature>
<evidence type="ECO:0000313" key="3">
    <source>
        <dbReference type="Proteomes" id="UP000308730"/>
    </source>
</evidence>
<dbReference type="EMBL" id="SGPM01000300">
    <property type="protein sequence ID" value="THH26888.1"/>
    <property type="molecule type" value="Genomic_DNA"/>
</dbReference>
<feature type="region of interest" description="Disordered" evidence="1">
    <location>
        <begin position="77"/>
        <end position="154"/>
    </location>
</feature>
<organism evidence="2 3">
    <name type="scientific">Antrodiella citrinella</name>
    <dbReference type="NCBI Taxonomy" id="2447956"/>
    <lineage>
        <taxon>Eukaryota</taxon>
        <taxon>Fungi</taxon>
        <taxon>Dikarya</taxon>
        <taxon>Basidiomycota</taxon>
        <taxon>Agaricomycotina</taxon>
        <taxon>Agaricomycetes</taxon>
        <taxon>Polyporales</taxon>
        <taxon>Steccherinaceae</taxon>
        <taxon>Antrodiella</taxon>
    </lineage>
</organism>
<name>A0A4S4MNU1_9APHY</name>
<proteinExistence type="predicted"/>
<feature type="compositionally biased region" description="Basic and acidic residues" evidence="1">
    <location>
        <begin position="77"/>
        <end position="89"/>
    </location>
</feature>
<feature type="compositionally biased region" description="Acidic residues" evidence="1">
    <location>
        <begin position="137"/>
        <end position="154"/>
    </location>
</feature>
<sequence length="154" mass="17910">MYSGNYKKGEIKSSGIGCPEQPEWEDDQEGYHDWWHRMPHSEDPYVRLKSRAEGFERHFARQDMFEDMDGIEQRDDGDMALHEELDGNKKTVSPLISTRRPFRDISRENSAPAHGRRAKEAAGLTEAEREERRANGEDSDSEEEDDEDDEDGYE</sequence>